<keyword evidence="3" id="KW-1185">Reference proteome</keyword>
<dbReference type="Gene3D" id="3.30.70.1290">
    <property type="entry name" value="Transposase IS200-like"/>
    <property type="match status" value="1"/>
</dbReference>
<dbReference type="NCBIfam" id="NF033573">
    <property type="entry name" value="transpos_IS200"/>
    <property type="match status" value="1"/>
</dbReference>
<reference evidence="2 3" key="1">
    <citation type="submission" date="2023-03" db="EMBL/GenBank/DDBJ databases">
        <title>Description of Hydrogenimonas sp. ISO32.</title>
        <authorList>
            <person name="Mino S."/>
            <person name="Fukazawa S."/>
            <person name="Sawabe T."/>
        </authorList>
    </citation>
    <scope>NUCLEOTIDE SEQUENCE [LARGE SCALE GENOMIC DNA]</scope>
    <source>
        <strain evidence="2 3">ISO32</strain>
        <plasmid evidence="2 3">pISO32_1</plasmid>
    </source>
</reference>
<dbReference type="SMART" id="SM01321">
    <property type="entry name" value="Y1_Tnp"/>
    <property type="match status" value="1"/>
</dbReference>
<dbReference type="PANTHER" id="PTHR33360:SF2">
    <property type="entry name" value="TRANSPOSASE FOR INSERTION SEQUENCE ELEMENT IS200"/>
    <property type="match status" value="1"/>
</dbReference>
<name>A0ABM8FNK2_9BACT</name>
<feature type="domain" description="Transposase IS200-like" evidence="1">
    <location>
        <begin position="10"/>
        <end position="130"/>
    </location>
</feature>
<dbReference type="InterPro" id="IPR036515">
    <property type="entry name" value="Transposase_17_sf"/>
</dbReference>
<dbReference type="Pfam" id="PF01797">
    <property type="entry name" value="Y1_Tnp"/>
    <property type="match status" value="1"/>
</dbReference>
<organism evidence="2 3">
    <name type="scientific">Hydrogenimonas cancrithermarum</name>
    <dbReference type="NCBI Taxonomy" id="2993563"/>
    <lineage>
        <taxon>Bacteria</taxon>
        <taxon>Pseudomonadati</taxon>
        <taxon>Campylobacterota</taxon>
        <taxon>Epsilonproteobacteria</taxon>
        <taxon>Campylobacterales</taxon>
        <taxon>Hydrogenimonadaceae</taxon>
        <taxon>Hydrogenimonas</taxon>
    </lineage>
</organism>
<dbReference type="RefSeq" id="WP_286338097.1">
    <property type="nucleotide sequence ID" value="NZ_AP027371.1"/>
</dbReference>
<sequence>MKIQKERHATHLLHAHLVFVTKCRYKVLKGKHIEYLRMVFKETIEEMGGTLEEFDGEADHVHLLIQYPPKWSISKIVNNLKGRSSRLLRRDMPDIKERYWGKAGLWHRSYFAGSVGGAPLEIVKQYIEQQQTPD</sequence>
<keyword evidence="2" id="KW-0614">Plasmid</keyword>
<dbReference type="EMBL" id="AP027371">
    <property type="protein sequence ID" value="BDY13977.1"/>
    <property type="molecule type" value="Genomic_DNA"/>
</dbReference>
<dbReference type="Proteomes" id="UP001321445">
    <property type="component" value="Plasmid pISO32_1"/>
</dbReference>
<evidence type="ECO:0000259" key="1">
    <source>
        <dbReference type="SMART" id="SM01321"/>
    </source>
</evidence>
<protein>
    <submittedName>
        <fullName evidence="2">IS605 family transposase</fullName>
    </submittedName>
</protein>
<dbReference type="SUPFAM" id="SSF143422">
    <property type="entry name" value="Transposase IS200-like"/>
    <property type="match status" value="1"/>
</dbReference>
<gene>
    <name evidence="2" type="ORF">HCR_22900</name>
</gene>
<dbReference type="PANTHER" id="PTHR33360">
    <property type="entry name" value="TRANSPOSASE FOR INSERTION SEQUENCE ELEMENT IS200"/>
    <property type="match status" value="1"/>
</dbReference>
<evidence type="ECO:0000313" key="3">
    <source>
        <dbReference type="Proteomes" id="UP001321445"/>
    </source>
</evidence>
<accession>A0ABM8FNK2</accession>
<evidence type="ECO:0000313" key="2">
    <source>
        <dbReference type="EMBL" id="BDY13977.1"/>
    </source>
</evidence>
<dbReference type="InterPro" id="IPR002686">
    <property type="entry name" value="Transposase_17"/>
</dbReference>
<proteinExistence type="predicted"/>
<geneLocation type="plasmid" evidence="2 3">
    <name>pISO32_1</name>
</geneLocation>